<protein>
    <recommendedName>
        <fullName evidence="1">Reverse transcriptase Ty1/copia-type domain-containing protein</fullName>
    </recommendedName>
</protein>
<dbReference type="InterPro" id="IPR013103">
    <property type="entry name" value="RVT_2"/>
</dbReference>
<sequence>MQVINSKWVYSTKKTPSDGIYKRKARLVAVGCNQRYGLDSKESLSPVLKKENLRTIVALVTQQNLIINTYDVKTDYLYEKYTRTRRLSLDKQKRDSSENTTLCHSVIDVDLAFTIPNVGAYSVKIRKHKGVRGYKTDQHEERSHCERQKVAYHGYNTVANLSYAFDDIMYIDLTWFDTAHFPIEVSLKYGIEC</sequence>
<reference evidence="2 3" key="1">
    <citation type="submission" date="2022-01" db="EMBL/GenBank/DDBJ databases">
        <title>A chromosomal length assembly of Cordylochernes scorpioides.</title>
        <authorList>
            <person name="Zeh D."/>
            <person name="Zeh J."/>
        </authorList>
    </citation>
    <scope>NUCLEOTIDE SEQUENCE [LARGE SCALE GENOMIC DNA]</scope>
    <source>
        <strain evidence="2">IN4F17</strain>
        <tissue evidence="2">Whole Body</tissue>
    </source>
</reference>
<accession>A0ABY6LHG3</accession>
<evidence type="ECO:0000313" key="2">
    <source>
        <dbReference type="EMBL" id="UYV79637.1"/>
    </source>
</evidence>
<evidence type="ECO:0000313" key="3">
    <source>
        <dbReference type="Proteomes" id="UP001235939"/>
    </source>
</evidence>
<keyword evidence="3" id="KW-1185">Reference proteome</keyword>
<dbReference type="Proteomes" id="UP001235939">
    <property type="component" value="Chromosome 18"/>
</dbReference>
<evidence type="ECO:0000259" key="1">
    <source>
        <dbReference type="Pfam" id="PF07727"/>
    </source>
</evidence>
<dbReference type="EMBL" id="CP092880">
    <property type="protein sequence ID" value="UYV79637.1"/>
    <property type="molecule type" value="Genomic_DNA"/>
</dbReference>
<organism evidence="2 3">
    <name type="scientific">Cordylochernes scorpioides</name>
    <dbReference type="NCBI Taxonomy" id="51811"/>
    <lineage>
        <taxon>Eukaryota</taxon>
        <taxon>Metazoa</taxon>
        <taxon>Ecdysozoa</taxon>
        <taxon>Arthropoda</taxon>
        <taxon>Chelicerata</taxon>
        <taxon>Arachnida</taxon>
        <taxon>Pseudoscorpiones</taxon>
        <taxon>Cheliferoidea</taxon>
        <taxon>Chernetidae</taxon>
        <taxon>Cordylochernes</taxon>
    </lineage>
</organism>
<proteinExistence type="predicted"/>
<gene>
    <name evidence="2" type="ORF">LAZ67_18000125</name>
</gene>
<dbReference type="Pfam" id="PF07727">
    <property type="entry name" value="RVT_2"/>
    <property type="match status" value="1"/>
</dbReference>
<feature type="domain" description="Reverse transcriptase Ty1/copia-type" evidence="1">
    <location>
        <begin position="3"/>
        <end position="79"/>
    </location>
</feature>
<name>A0ABY6LHG3_9ARAC</name>